<dbReference type="InterPro" id="IPR001638">
    <property type="entry name" value="Solute-binding_3/MltF_N"/>
</dbReference>
<keyword evidence="3" id="KW-1185">Reference proteome</keyword>
<sequence>MTFHLNSMVTSRRTGQKTVTRLFCYHLVIFLLIQPAFNVYSKEKITLVAIDSEPIGYLQSGRAGGYYVEIFREMKRRLGDEYPSAIVLASVPRIFNMLNNNQDGFVVSILFSNTGISADVIQSVPVGYFYNVISSLKKRPLQLTNLEGKRLACMRGSEKSYGKKLIRLLQDNHITLVPITRFEQGIDMLIHDRVDGFIGPVAGVRYWADKKQVSPEQFAKPLMIGEKISKLMISVADNVDAGERKQTIDKLVQVLTEMKQEGWIQQVFERYFLNPNQGKG</sequence>
<reference evidence="2 3" key="2">
    <citation type="journal article" date="2022" name="Mar. Drugs">
        <title>Bioassay-Guided Fractionation Leads to the Detection of Cholic Acid Generated by the Rare Thalassomonas sp.</title>
        <authorList>
            <person name="Pheiffer F."/>
            <person name="Schneider Y.K."/>
            <person name="Hansen E.H."/>
            <person name="Andersen J.H."/>
            <person name="Isaksson J."/>
            <person name="Busche T."/>
            <person name="R C."/>
            <person name="Kalinowski J."/>
            <person name="Zyl L.V."/>
            <person name="Trindade M."/>
        </authorList>
    </citation>
    <scope>NUCLEOTIDE SEQUENCE [LARGE SCALE GENOMIC DNA]</scope>
    <source>
        <strain evidence="2 3">XOM25</strain>
    </source>
</reference>
<accession>A0AAE9Z203</accession>
<organism evidence="2 3">
    <name type="scientific">Thalassomonas viridans</name>
    <dbReference type="NCBI Taxonomy" id="137584"/>
    <lineage>
        <taxon>Bacteria</taxon>
        <taxon>Pseudomonadati</taxon>
        <taxon>Pseudomonadota</taxon>
        <taxon>Gammaproteobacteria</taxon>
        <taxon>Alteromonadales</taxon>
        <taxon>Colwelliaceae</taxon>
        <taxon>Thalassomonas</taxon>
    </lineage>
</organism>
<feature type="domain" description="Solute-binding protein family 3/N-terminal" evidence="1">
    <location>
        <begin position="44"/>
        <end position="275"/>
    </location>
</feature>
<evidence type="ECO:0000259" key="1">
    <source>
        <dbReference type="SMART" id="SM00062"/>
    </source>
</evidence>
<dbReference type="Proteomes" id="UP000032352">
    <property type="component" value="Chromosome"/>
</dbReference>
<dbReference type="RefSeq" id="WP_152647291.1">
    <property type="nucleotide sequence ID" value="NZ_CP059733.1"/>
</dbReference>
<name>A0AAE9Z203_9GAMM</name>
<protein>
    <submittedName>
        <fullName evidence="2">Transporter substrate-binding domain-containing protein</fullName>
    </submittedName>
</protein>
<dbReference type="KEGG" id="tvd:SG34_025140"/>
<dbReference type="Gene3D" id="3.40.190.10">
    <property type="entry name" value="Periplasmic binding protein-like II"/>
    <property type="match status" value="2"/>
</dbReference>
<dbReference type="SMART" id="SM00062">
    <property type="entry name" value="PBPb"/>
    <property type="match status" value="1"/>
</dbReference>
<dbReference type="AlphaFoldDB" id="A0AAE9Z203"/>
<evidence type="ECO:0000313" key="3">
    <source>
        <dbReference type="Proteomes" id="UP000032352"/>
    </source>
</evidence>
<proteinExistence type="predicted"/>
<dbReference type="EMBL" id="CP059733">
    <property type="protein sequence ID" value="WDE04580.1"/>
    <property type="molecule type" value="Genomic_DNA"/>
</dbReference>
<evidence type="ECO:0000313" key="2">
    <source>
        <dbReference type="EMBL" id="WDE04580.1"/>
    </source>
</evidence>
<dbReference type="Pfam" id="PF00497">
    <property type="entry name" value="SBP_bac_3"/>
    <property type="match status" value="1"/>
</dbReference>
<reference evidence="2 3" key="1">
    <citation type="journal article" date="2015" name="Genome Announc.">
        <title>Draft Genome Sequences of Marine Isolates of Thalassomonas viridans and Thalassomonas actiniarum.</title>
        <authorList>
            <person name="Olonade I."/>
            <person name="van Zyl L.J."/>
            <person name="Trindade M."/>
        </authorList>
    </citation>
    <scope>NUCLEOTIDE SEQUENCE [LARGE SCALE GENOMIC DNA]</scope>
    <source>
        <strain evidence="2 3">XOM25</strain>
    </source>
</reference>
<dbReference type="SUPFAM" id="SSF53850">
    <property type="entry name" value="Periplasmic binding protein-like II"/>
    <property type="match status" value="1"/>
</dbReference>
<gene>
    <name evidence="2" type="ORF">SG34_025140</name>
</gene>